<evidence type="ECO:0000256" key="10">
    <source>
        <dbReference type="SAM" id="Phobius"/>
    </source>
</evidence>
<proteinExistence type="predicted"/>
<dbReference type="SUPFAM" id="SSF90123">
    <property type="entry name" value="ABC transporter transmembrane region"/>
    <property type="match status" value="1"/>
</dbReference>
<dbReference type="PANTHER" id="PTHR43394:SF1">
    <property type="entry name" value="ATP-BINDING CASSETTE SUB-FAMILY B MEMBER 10, MITOCHONDRIAL"/>
    <property type="match status" value="1"/>
</dbReference>
<evidence type="ECO:0000313" key="13">
    <source>
        <dbReference type="EMBL" id="MBC2776024.1"/>
    </source>
</evidence>
<evidence type="ECO:0000256" key="5">
    <source>
        <dbReference type="ARBA" id="ARBA00022741"/>
    </source>
</evidence>
<evidence type="ECO:0000256" key="6">
    <source>
        <dbReference type="ARBA" id="ARBA00022840"/>
    </source>
</evidence>
<dbReference type="GO" id="GO:0015421">
    <property type="term" value="F:ABC-type oligopeptide transporter activity"/>
    <property type="evidence" value="ECO:0007669"/>
    <property type="project" value="TreeGrafter"/>
</dbReference>
<dbReference type="PROSITE" id="PS50893">
    <property type="entry name" value="ABC_TRANSPORTER_2"/>
    <property type="match status" value="1"/>
</dbReference>
<dbReference type="SMART" id="SM00382">
    <property type="entry name" value="AAA"/>
    <property type="match status" value="1"/>
</dbReference>
<keyword evidence="8 10" id="KW-0472">Membrane</keyword>
<accession>A0A842HWY4</accession>
<dbReference type="InterPro" id="IPR011527">
    <property type="entry name" value="ABC1_TM_dom"/>
</dbReference>
<evidence type="ECO:0000259" key="11">
    <source>
        <dbReference type="PROSITE" id="PS50893"/>
    </source>
</evidence>
<comment type="subcellular location">
    <subcellularLocation>
        <location evidence="1">Cell membrane</location>
        <topology evidence="1">Multi-pass membrane protein</topology>
    </subcellularLocation>
</comment>
<dbReference type="Gene3D" id="1.20.1560.10">
    <property type="entry name" value="ABC transporter type 1, transmembrane domain"/>
    <property type="match status" value="1"/>
</dbReference>
<evidence type="ECO:0000256" key="3">
    <source>
        <dbReference type="ARBA" id="ARBA00022475"/>
    </source>
</evidence>
<evidence type="ECO:0000256" key="9">
    <source>
        <dbReference type="SAM" id="MobiDB-lite"/>
    </source>
</evidence>
<dbReference type="Proteomes" id="UP000564378">
    <property type="component" value="Unassembled WGS sequence"/>
</dbReference>
<dbReference type="Pfam" id="PF00005">
    <property type="entry name" value="ABC_tran"/>
    <property type="match status" value="1"/>
</dbReference>
<dbReference type="SUPFAM" id="SSF52540">
    <property type="entry name" value="P-loop containing nucleoside triphosphate hydrolases"/>
    <property type="match status" value="1"/>
</dbReference>
<dbReference type="Gene3D" id="3.40.50.300">
    <property type="entry name" value="P-loop containing nucleotide triphosphate hydrolases"/>
    <property type="match status" value="1"/>
</dbReference>
<keyword evidence="14" id="KW-1185">Reference proteome</keyword>
<evidence type="ECO:0000256" key="1">
    <source>
        <dbReference type="ARBA" id="ARBA00004651"/>
    </source>
</evidence>
<protein>
    <submittedName>
        <fullName evidence="13">Type I secretion system permease/ATPase</fullName>
    </submittedName>
</protein>
<dbReference type="InterPro" id="IPR036640">
    <property type="entry name" value="ABC1_TM_sf"/>
</dbReference>
<dbReference type="InterPro" id="IPR017750">
    <property type="entry name" value="ATPase_T1SS"/>
</dbReference>
<dbReference type="GO" id="GO:0005886">
    <property type="term" value="C:plasma membrane"/>
    <property type="evidence" value="ECO:0007669"/>
    <property type="project" value="UniProtKB-SubCell"/>
</dbReference>
<keyword evidence="7 10" id="KW-1133">Transmembrane helix</keyword>
<dbReference type="PROSITE" id="PS50929">
    <property type="entry name" value="ABC_TM1F"/>
    <property type="match status" value="1"/>
</dbReference>
<evidence type="ECO:0000256" key="8">
    <source>
        <dbReference type="ARBA" id="ARBA00023136"/>
    </source>
</evidence>
<dbReference type="CDD" id="cd18587">
    <property type="entry name" value="ABC_6TM_LapB_like"/>
    <property type="match status" value="1"/>
</dbReference>
<feature type="transmembrane region" description="Helical" evidence="10">
    <location>
        <begin position="169"/>
        <end position="189"/>
    </location>
</feature>
<dbReference type="GO" id="GO:0005524">
    <property type="term" value="F:ATP binding"/>
    <property type="evidence" value="ECO:0007669"/>
    <property type="project" value="UniProtKB-KW"/>
</dbReference>
<dbReference type="InterPro" id="IPR039421">
    <property type="entry name" value="Type_1_exporter"/>
</dbReference>
<dbReference type="RefSeq" id="WP_185799344.1">
    <property type="nucleotide sequence ID" value="NZ_JACJVJ010000001.1"/>
</dbReference>
<keyword evidence="5" id="KW-0547">Nucleotide-binding</keyword>
<dbReference type="AlphaFoldDB" id="A0A842HWY4"/>
<dbReference type="FunFam" id="3.40.50.300:FF:000299">
    <property type="entry name" value="ABC transporter ATP-binding protein/permease"/>
    <property type="match status" value="1"/>
</dbReference>
<dbReference type="NCBIfam" id="TIGR03375">
    <property type="entry name" value="type_I_sec_LssB"/>
    <property type="match status" value="1"/>
</dbReference>
<evidence type="ECO:0000256" key="7">
    <source>
        <dbReference type="ARBA" id="ARBA00022989"/>
    </source>
</evidence>
<name>A0A842HWY4_9SPHN</name>
<keyword evidence="4 10" id="KW-0812">Transmembrane</keyword>
<keyword evidence="3" id="KW-1003">Cell membrane</keyword>
<reference evidence="13 14" key="1">
    <citation type="submission" date="2020-08" db="EMBL/GenBank/DDBJ databases">
        <title>Draft genome sequence of Parasphingopyxis sp. GrpM-11.</title>
        <authorList>
            <person name="Oh J."/>
            <person name="Roh D.-H."/>
        </authorList>
    </citation>
    <scope>NUCLEOTIDE SEQUENCE [LARGE SCALE GENOMIC DNA]</scope>
    <source>
        <strain evidence="13 14">GrpM-11</strain>
    </source>
</reference>
<feature type="transmembrane region" description="Helical" evidence="10">
    <location>
        <begin position="138"/>
        <end position="163"/>
    </location>
</feature>
<keyword evidence="6" id="KW-0067">ATP-binding</keyword>
<dbReference type="InterPro" id="IPR027417">
    <property type="entry name" value="P-loop_NTPase"/>
</dbReference>
<feature type="transmembrane region" description="Helical" evidence="10">
    <location>
        <begin position="29"/>
        <end position="50"/>
    </location>
</feature>
<keyword evidence="2" id="KW-0813">Transport</keyword>
<comment type="caution">
    <text evidence="13">The sequence shown here is derived from an EMBL/GenBank/DDBJ whole genome shotgun (WGS) entry which is preliminary data.</text>
</comment>
<dbReference type="Pfam" id="PF00664">
    <property type="entry name" value="ABC_membrane"/>
    <property type="match status" value="1"/>
</dbReference>
<evidence type="ECO:0000259" key="12">
    <source>
        <dbReference type="PROSITE" id="PS50929"/>
    </source>
</evidence>
<dbReference type="InterPro" id="IPR003439">
    <property type="entry name" value="ABC_transporter-like_ATP-bd"/>
</dbReference>
<organism evidence="13 14">
    <name type="scientific">Parasphingopyxis marina</name>
    <dbReference type="NCBI Taxonomy" id="2761622"/>
    <lineage>
        <taxon>Bacteria</taxon>
        <taxon>Pseudomonadati</taxon>
        <taxon>Pseudomonadota</taxon>
        <taxon>Alphaproteobacteria</taxon>
        <taxon>Sphingomonadales</taxon>
        <taxon>Sphingomonadaceae</taxon>
        <taxon>Parasphingopyxis</taxon>
    </lineage>
</organism>
<feature type="transmembrane region" description="Helical" evidence="10">
    <location>
        <begin position="246"/>
        <end position="271"/>
    </location>
</feature>
<gene>
    <name evidence="13" type="ORF">H6P80_00160</name>
</gene>
<dbReference type="PANTHER" id="PTHR43394">
    <property type="entry name" value="ATP-DEPENDENT PERMEASE MDL1, MITOCHONDRIAL"/>
    <property type="match status" value="1"/>
</dbReference>
<evidence type="ECO:0000256" key="4">
    <source>
        <dbReference type="ARBA" id="ARBA00022692"/>
    </source>
</evidence>
<dbReference type="EMBL" id="JACJVJ010000001">
    <property type="protein sequence ID" value="MBC2776024.1"/>
    <property type="molecule type" value="Genomic_DNA"/>
</dbReference>
<feature type="domain" description="ABC transmembrane type-1" evidence="12">
    <location>
        <begin position="32"/>
        <end position="310"/>
    </location>
</feature>
<evidence type="ECO:0000313" key="14">
    <source>
        <dbReference type="Proteomes" id="UP000564378"/>
    </source>
</evidence>
<dbReference type="InterPro" id="IPR003593">
    <property type="entry name" value="AAA+_ATPase"/>
</dbReference>
<feature type="region of interest" description="Disordered" evidence="9">
    <location>
        <begin position="568"/>
        <end position="605"/>
    </location>
</feature>
<evidence type="ECO:0000256" key="2">
    <source>
        <dbReference type="ARBA" id="ARBA00022448"/>
    </source>
</evidence>
<dbReference type="GO" id="GO:0016887">
    <property type="term" value="F:ATP hydrolysis activity"/>
    <property type="evidence" value="ECO:0007669"/>
    <property type="project" value="InterPro"/>
</dbReference>
<feature type="transmembrane region" description="Helical" evidence="10">
    <location>
        <begin position="62"/>
        <end position="83"/>
    </location>
</feature>
<sequence>MTEETIIPEREGRFANWLAEPMLANKSTYFKVACAAMMINIFGLATSLFTMTVYDRVVPNNATASLIALSIGLFIVIVFDFVLRTLRAYFLDIAGAQIDKEIGDTIFQRMLRIRLDLKKGSTGMLTGLMRELETLRDFFASATITAIVDVPFILLTLLVIFLIGGPVVLVPAILVPIVIGVGLATQPALDRMSRKAMTQGLLKQTVLVETIGGLETVKATSAGDLLSKRWLESIRQHSDFSLRQRLVGAISVNAAAAAQMLSYAGVVIIGVNMIQSQSLSLGGLIACSILSGRCVAPLGQIASLLSRITMTRTAYRQINEVMQVPSEGPETGALSLKEIKGAIEFKDVSFRYPDAAERALHNISFSIKPGERVALLGRVGSGKSTVARLVLGLFPPEDGLVMIDGIDIRQLEPHKLREHVGAALQESVLLSGTVRENIGLGRADVDDSEIVRAATISGTHQFMGKITNGYDLRLADRGEGLSGGQRQSIAIARAIAGRPPVFVLDEPTSAMDAQTEAALLERLEKEMAGKTLILVTHRPPMMRLVNRIILLDGGRVVADGPRDAVLEKIQGTGQASSKIVATRSGRKKPDTPPPSDVISSVQDEK</sequence>
<feature type="domain" description="ABC transporter" evidence="11">
    <location>
        <begin position="343"/>
        <end position="578"/>
    </location>
</feature>